<dbReference type="EMBL" id="BQNB010011511">
    <property type="protein sequence ID" value="GJS91512.1"/>
    <property type="molecule type" value="Genomic_DNA"/>
</dbReference>
<dbReference type="Proteomes" id="UP001151760">
    <property type="component" value="Unassembled WGS sequence"/>
</dbReference>
<gene>
    <name evidence="1" type="ORF">Tco_0774148</name>
</gene>
<evidence type="ECO:0000313" key="1">
    <source>
        <dbReference type="EMBL" id="GJS91512.1"/>
    </source>
</evidence>
<comment type="caution">
    <text evidence="1">The sequence shown here is derived from an EMBL/GenBank/DDBJ whole genome shotgun (WGS) entry which is preliminary data.</text>
</comment>
<protein>
    <submittedName>
        <fullName evidence="1">Uncharacterized protein</fullName>
    </submittedName>
</protein>
<reference evidence="1" key="2">
    <citation type="submission" date="2022-01" db="EMBL/GenBank/DDBJ databases">
        <authorList>
            <person name="Yamashiro T."/>
            <person name="Shiraishi A."/>
            <person name="Satake H."/>
            <person name="Nakayama K."/>
        </authorList>
    </citation>
    <scope>NUCLEOTIDE SEQUENCE</scope>
</reference>
<sequence length="97" mass="10996">MIDNANSNEGNAEDADSCTLWRAYFLDHTVGMPVVLHPDGPYRPSAKVPTLPYRTGNASLRRCPVFRQNTNDLDDRLDYGDCLERFHPTGEYAKHVE</sequence>
<accession>A0ABQ4ZRE1</accession>
<reference evidence="1" key="1">
    <citation type="journal article" date="2022" name="Int. J. Mol. Sci.">
        <title>Draft Genome of Tanacetum Coccineum: Genomic Comparison of Closely Related Tanacetum-Family Plants.</title>
        <authorList>
            <person name="Yamashiro T."/>
            <person name="Shiraishi A."/>
            <person name="Nakayama K."/>
            <person name="Satake H."/>
        </authorList>
    </citation>
    <scope>NUCLEOTIDE SEQUENCE</scope>
</reference>
<organism evidence="1 2">
    <name type="scientific">Tanacetum coccineum</name>
    <dbReference type="NCBI Taxonomy" id="301880"/>
    <lineage>
        <taxon>Eukaryota</taxon>
        <taxon>Viridiplantae</taxon>
        <taxon>Streptophyta</taxon>
        <taxon>Embryophyta</taxon>
        <taxon>Tracheophyta</taxon>
        <taxon>Spermatophyta</taxon>
        <taxon>Magnoliopsida</taxon>
        <taxon>eudicotyledons</taxon>
        <taxon>Gunneridae</taxon>
        <taxon>Pentapetalae</taxon>
        <taxon>asterids</taxon>
        <taxon>campanulids</taxon>
        <taxon>Asterales</taxon>
        <taxon>Asteraceae</taxon>
        <taxon>Asteroideae</taxon>
        <taxon>Anthemideae</taxon>
        <taxon>Anthemidinae</taxon>
        <taxon>Tanacetum</taxon>
    </lineage>
</organism>
<proteinExistence type="predicted"/>
<keyword evidence="2" id="KW-1185">Reference proteome</keyword>
<name>A0ABQ4ZRE1_9ASTR</name>
<evidence type="ECO:0000313" key="2">
    <source>
        <dbReference type="Proteomes" id="UP001151760"/>
    </source>
</evidence>